<dbReference type="GO" id="GO:0016740">
    <property type="term" value="F:transferase activity"/>
    <property type="evidence" value="ECO:0007669"/>
    <property type="project" value="UniProtKB-KW"/>
</dbReference>
<dbReference type="EMBL" id="ML976670">
    <property type="protein sequence ID" value="KAF1975521.1"/>
    <property type="molecule type" value="Genomic_DNA"/>
</dbReference>
<dbReference type="InterPro" id="IPR013968">
    <property type="entry name" value="PKS_KR"/>
</dbReference>
<dbReference type="Gene3D" id="3.40.50.720">
    <property type="entry name" value="NAD(P)-binding Rossmann-like Domain"/>
    <property type="match status" value="1"/>
</dbReference>
<dbReference type="Gene3D" id="3.90.180.10">
    <property type="entry name" value="Medium-chain alcohol dehydrogenases, catalytic domain"/>
    <property type="match status" value="1"/>
</dbReference>
<dbReference type="Proteomes" id="UP000800036">
    <property type="component" value="Unassembled WGS sequence"/>
</dbReference>
<feature type="non-terminal residue" evidence="6">
    <location>
        <position position="1"/>
    </location>
</feature>
<dbReference type="InterPro" id="IPR020843">
    <property type="entry name" value="ER"/>
</dbReference>
<dbReference type="InterPro" id="IPR013154">
    <property type="entry name" value="ADH-like_N"/>
</dbReference>
<evidence type="ECO:0000256" key="1">
    <source>
        <dbReference type="ARBA" id="ARBA00022450"/>
    </source>
</evidence>
<keyword evidence="1" id="KW-0596">Phosphopantetheine</keyword>
<keyword evidence="7" id="KW-1185">Reference proteome</keyword>
<name>A0A6A5VEG9_9PLEO</name>
<organism evidence="6 7">
    <name type="scientific">Bimuria novae-zelandiae CBS 107.79</name>
    <dbReference type="NCBI Taxonomy" id="1447943"/>
    <lineage>
        <taxon>Eukaryota</taxon>
        <taxon>Fungi</taxon>
        <taxon>Dikarya</taxon>
        <taxon>Ascomycota</taxon>
        <taxon>Pezizomycotina</taxon>
        <taxon>Dothideomycetes</taxon>
        <taxon>Pleosporomycetidae</taxon>
        <taxon>Pleosporales</taxon>
        <taxon>Massarineae</taxon>
        <taxon>Didymosphaeriaceae</taxon>
        <taxon>Bimuria</taxon>
    </lineage>
</organism>
<dbReference type="InterPro" id="IPR036291">
    <property type="entry name" value="NAD(P)-bd_dom_sf"/>
</dbReference>
<gene>
    <name evidence="6" type="ORF">BU23DRAFT_633602</name>
</gene>
<dbReference type="SUPFAM" id="SSF50129">
    <property type="entry name" value="GroES-like"/>
    <property type="match status" value="1"/>
</dbReference>
<dbReference type="GO" id="GO:0016491">
    <property type="term" value="F:oxidoreductase activity"/>
    <property type="evidence" value="ECO:0007669"/>
    <property type="project" value="InterPro"/>
</dbReference>
<dbReference type="PANTHER" id="PTHR45681:SF6">
    <property type="entry name" value="POLYKETIDE SYNTHASE 37"/>
    <property type="match status" value="1"/>
</dbReference>
<evidence type="ECO:0000313" key="7">
    <source>
        <dbReference type="Proteomes" id="UP000800036"/>
    </source>
</evidence>
<proteinExistence type="predicted"/>
<keyword evidence="4" id="KW-0511">Multifunctional enzyme</keyword>
<evidence type="ECO:0000256" key="3">
    <source>
        <dbReference type="ARBA" id="ARBA00022679"/>
    </source>
</evidence>
<evidence type="ECO:0000256" key="4">
    <source>
        <dbReference type="ARBA" id="ARBA00023268"/>
    </source>
</evidence>
<dbReference type="GO" id="GO:0044550">
    <property type="term" value="P:secondary metabolite biosynthetic process"/>
    <property type="evidence" value="ECO:0007669"/>
    <property type="project" value="UniProtKB-ARBA"/>
</dbReference>
<dbReference type="GO" id="GO:1901336">
    <property type="term" value="P:lactone biosynthetic process"/>
    <property type="evidence" value="ECO:0007669"/>
    <property type="project" value="UniProtKB-ARBA"/>
</dbReference>
<dbReference type="SUPFAM" id="SSF51735">
    <property type="entry name" value="NAD(P)-binding Rossmann-fold domains"/>
    <property type="match status" value="2"/>
</dbReference>
<evidence type="ECO:0000259" key="5">
    <source>
        <dbReference type="SMART" id="SM00829"/>
    </source>
</evidence>
<dbReference type="Pfam" id="PF08659">
    <property type="entry name" value="KR"/>
    <property type="match status" value="1"/>
</dbReference>
<dbReference type="InterPro" id="IPR011032">
    <property type="entry name" value="GroES-like_sf"/>
</dbReference>
<dbReference type="AlphaFoldDB" id="A0A6A5VEG9"/>
<dbReference type="PANTHER" id="PTHR45681">
    <property type="entry name" value="POLYKETIDE SYNTHASE 44-RELATED"/>
    <property type="match status" value="1"/>
</dbReference>
<protein>
    <submittedName>
        <fullName evidence="6">NAD(P)-binding protein</fullName>
    </submittedName>
</protein>
<keyword evidence="2" id="KW-0597">Phosphoprotein</keyword>
<dbReference type="InterPro" id="IPR050444">
    <property type="entry name" value="Polyketide_Synthase"/>
</dbReference>
<keyword evidence="3" id="KW-0808">Transferase</keyword>
<sequence length="538" mass="59305">ACASPDYAVGDGLFRVFRNENSKIALVSLALEECRLSSAVRFIWRTFSRTAHCLSRNIDYEPEYSEVEGRLCVNRISRAQYLDEAVFKRTEHPILQETVGDKKLKLGIRIPGLLDTLEWSEDTSTQAPLAEYETLVEVQAVGLNFKDCLTLLCCMHDGRIGCECSGIVVKVGMNVQEFRVGDRVIARLENCFRTRIRANIGELVHLPEDLSFTEGAAIPTCYCTAYYCFYNTARLQKGETVMIHAATGGTGQAAIQIAQHIGAEVYATVGTPVKKRPLMDVYGLQEPHILHSRDTSFSDAIRLLTGGKGVDVVLNTLSGKLLEASWDCLAPLGRLIDIGHKDTISRNSLPMNQFTKSAVFAAVDLTLIKQYRAGLDKQLMSDVLRLFAQGKLKLQNPLHVTFLADVEGALRFLSSGKSSGKIVITMDHMATVPVSTAIHSLTTLTLEDYCRISVTIGIGREIARWLGRRRARHLILHSRSGHKVDDTKDGKLLADLGASGVNVQCPACDIPDISALRKKQSQTAPPSCLLSKGVYRPR</sequence>
<dbReference type="Pfam" id="PF13602">
    <property type="entry name" value="ADH_zinc_N_2"/>
    <property type="match status" value="1"/>
</dbReference>
<dbReference type="CDD" id="cd05195">
    <property type="entry name" value="enoyl_red"/>
    <property type="match status" value="1"/>
</dbReference>
<reference evidence="6" key="1">
    <citation type="journal article" date="2020" name="Stud. Mycol.">
        <title>101 Dothideomycetes genomes: a test case for predicting lifestyles and emergence of pathogens.</title>
        <authorList>
            <person name="Haridas S."/>
            <person name="Albert R."/>
            <person name="Binder M."/>
            <person name="Bloem J."/>
            <person name="Labutti K."/>
            <person name="Salamov A."/>
            <person name="Andreopoulos B."/>
            <person name="Baker S."/>
            <person name="Barry K."/>
            <person name="Bills G."/>
            <person name="Bluhm B."/>
            <person name="Cannon C."/>
            <person name="Castanera R."/>
            <person name="Culley D."/>
            <person name="Daum C."/>
            <person name="Ezra D."/>
            <person name="Gonzalez J."/>
            <person name="Henrissat B."/>
            <person name="Kuo A."/>
            <person name="Liang C."/>
            <person name="Lipzen A."/>
            <person name="Lutzoni F."/>
            <person name="Magnuson J."/>
            <person name="Mondo S."/>
            <person name="Nolan M."/>
            <person name="Ohm R."/>
            <person name="Pangilinan J."/>
            <person name="Park H.-J."/>
            <person name="Ramirez L."/>
            <person name="Alfaro M."/>
            <person name="Sun H."/>
            <person name="Tritt A."/>
            <person name="Yoshinaga Y."/>
            <person name="Zwiers L.-H."/>
            <person name="Turgeon B."/>
            <person name="Goodwin S."/>
            <person name="Spatafora J."/>
            <person name="Crous P."/>
            <person name="Grigoriev I."/>
        </authorList>
    </citation>
    <scope>NUCLEOTIDE SEQUENCE</scope>
    <source>
        <strain evidence="6">CBS 107.79</strain>
    </source>
</reference>
<accession>A0A6A5VEG9</accession>
<dbReference type="Pfam" id="PF08240">
    <property type="entry name" value="ADH_N"/>
    <property type="match status" value="1"/>
</dbReference>
<dbReference type="FunFam" id="3.40.50.720:FF:000209">
    <property type="entry name" value="Polyketide synthase Pks12"/>
    <property type="match status" value="1"/>
</dbReference>
<evidence type="ECO:0000256" key="2">
    <source>
        <dbReference type="ARBA" id="ARBA00022553"/>
    </source>
</evidence>
<dbReference type="SMART" id="SM00829">
    <property type="entry name" value="PKS_ER"/>
    <property type="match status" value="1"/>
</dbReference>
<feature type="domain" description="Enoyl reductase (ER)" evidence="5">
    <location>
        <begin position="112"/>
        <end position="424"/>
    </location>
</feature>
<evidence type="ECO:0000313" key="6">
    <source>
        <dbReference type="EMBL" id="KAF1975521.1"/>
    </source>
</evidence>
<dbReference type="OrthoDB" id="329835at2759"/>